<dbReference type="SUPFAM" id="SSF48317">
    <property type="entry name" value="Acid phosphatase/Vanadium-dependent haloperoxidase"/>
    <property type="match status" value="1"/>
</dbReference>
<name>A0ABV6G2M0_9GAMM</name>
<evidence type="ECO:0000256" key="3">
    <source>
        <dbReference type="ARBA" id="ARBA00022475"/>
    </source>
</evidence>
<reference evidence="9 10" key="1">
    <citation type="submission" date="2024-09" db="EMBL/GenBank/DDBJ databases">
        <authorList>
            <person name="Sun Q."/>
            <person name="Mori K."/>
        </authorList>
    </citation>
    <scope>NUCLEOTIDE SEQUENCE [LARGE SCALE GENOMIC DNA]</scope>
    <source>
        <strain evidence="9 10">CCM 7415</strain>
    </source>
</reference>
<feature type="transmembrane region" description="Helical" evidence="7">
    <location>
        <begin position="295"/>
        <end position="314"/>
    </location>
</feature>
<keyword evidence="3" id="KW-1003">Cell membrane</keyword>
<dbReference type="EMBL" id="JBHLVX010000027">
    <property type="protein sequence ID" value="MFC0267902.1"/>
    <property type="molecule type" value="Genomic_DNA"/>
</dbReference>
<gene>
    <name evidence="9" type="ORF">ACFFHW_07860</name>
</gene>
<feature type="transmembrane region" description="Helical" evidence="7">
    <location>
        <begin position="179"/>
        <end position="198"/>
    </location>
</feature>
<feature type="transmembrane region" description="Helical" evidence="7">
    <location>
        <begin position="321"/>
        <end position="342"/>
    </location>
</feature>
<comment type="caution">
    <text evidence="9">The sequence shown here is derived from an EMBL/GenBank/DDBJ whole genome shotgun (WGS) entry which is preliminary data.</text>
</comment>
<evidence type="ECO:0000256" key="5">
    <source>
        <dbReference type="ARBA" id="ARBA00022989"/>
    </source>
</evidence>
<proteinExistence type="inferred from homology"/>
<evidence type="ECO:0000256" key="7">
    <source>
        <dbReference type="SAM" id="Phobius"/>
    </source>
</evidence>
<dbReference type="Pfam" id="PF01569">
    <property type="entry name" value="PAP2"/>
    <property type="match status" value="1"/>
</dbReference>
<dbReference type="InterPro" id="IPR036938">
    <property type="entry name" value="PAP2/HPO_sf"/>
</dbReference>
<keyword evidence="6 7" id="KW-0472">Membrane</keyword>
<dbReference type="Proteomes" id="UP001589814">
    <property type="component" value="Unassembled WGS sequence"/>
</dbReference>
<feature type="transmembrane region" description="Helical" evidence="7">
    <location>
        <begin position="448"/>
        <end position="467"/>
    </location>
</feature>
<dbReference type="PANTHER" id="PTHR30353">
    <property type="entry name" value="INNER MEMBRANE PROTEIN DEDA-RELATED"/>
    <property type="match status" value="1"/>
</dbReference>
<evidence type="ECO:0000256" key="6">
    <source>
        <dbReference type="ARBA" id="ARBA00023136"/>
    </source>
</evidence>
<feature type="transmembrane region" description="Helical" evidence="7">
    <location>
        <begin position="416"/>
        <end position="436"/>
    </location>
</feature>
<dbReference type="PANTHER" id="PTHR30353:SF15">
    <property type="entry name" value="INNER MEMBRANE PROTEIN YABI"/>
    <property type="match status" value="1"/>
</dbReference>
<dbReference type="CDD" id="cd03392">
    <property type="entry name" value="PAP2_like_2"/>
    <property type="match status" value="1"/>
</dbReference>
<feature type="transmembrane region" description="Helical" evidence="7">
    <location>
        <begin position="12"/>
        <end position="37"/>
    </location>
</feature>
<keyword evidence="5 7" id="KW-1133">Transmembrane helix</keyword>
<accession>A0ABV6G2M0</accession>
<evidence type="ECO:0000256" key="4">
    <source>
        <dbReference type="ARBA" id="ARBA00022692"/>
    </source>
</evidence>
<feature type="domain" description="Phosphatidic acid phosphatase type 2/haloperoxidase" evidence="8">
    <location>
        <begin position="320"/>
        <end position="431"/>
    </location>
</feature>
<comment type="similarity">
    <text evidence="2">Belongs to the DedA family.</text>
</comment>
<sequence>MSAVELIEQWSHIPAVLIAITGLIAMLESLAMVGLVVPGVVMLTAAASLAGHEQVPIAALIAAAFLGAVIGDGISYWLGRTQRRRVPHWWPFSRHPQWLEQGQRFFIRHGPLSVVLGRFIGPVRPIVPMVAGMMFMPPARFALFNLLSALAWAPVYLLPGYYLGRAWQSMIHLPAGVEQGLTALVLTLAALILILSWLRRRLARGSRLYGAVLRAARRHVVSRRLWLALRRRGVGGEVPLASLILAASALLAFALMGLWVAGLSQPPAFDVAIQQLAARLDSPMVSRLSLWLDRLGDSFGIAALLLPWLGWWLLQRRWAILLHWLGALALLAMSNTLFKALVGRVRPETPAHLIGSFSWPSAHTSSAVLVCGLGAAFAAERLSSAARRWPYWLALTPASLIALSRLTYGVHWLSDLIGGALLGLAICAATRVSYHLFAGPPQADSRPFTLAVLVFTSLLLAVLRILVLPAF</sequence>
<dbReference type="InterPro" id="IPR032816">
    <property type="entry name" value="VTT_dom"/>
</dbReference>
<keyword evidence="4 7" id="KW-0812">Transmembrane</keyword>
<feature type="transmembrane region" description="Helical" evidence="7">
    <location>
        <begin position="141"/>
        <end position="159"/>
    </location>
</feature>
<protein>
    <submittedName>
        <fullName evidence="9">Bifunctional DedA family/phosphatase PAP2 family protein</fullName>
    </submittedName>
</protein>
<organism evidence="9 10">
    <name type="scientific">Kushneria aurantia</name>
    <dbReference type="NCBI Taxonomy" id="504092"/>
    <lineage>
        <taxon>Bacteria</taxon>
        <taxon>Pseudomonadati</taxon>
        <taxon>Pseudomonadota</taxon>
        <taxon>Gammaproteobacteria</taxon>
        <taxon>Oceanospirillales</taxon>
        <taxon>Halomonadaceae</taxon>
        <taxon>Kushneria</taxon>
    </lineage>
</organism>
<dbReference type="InterPro" id="IPR032818">
    <property type="entry name" value="DedA-like"/>
</dbReference>
<feature type="transmembrane region" description="Helical" evidence="7">
    <location>
        <begin position="362"/>
        <end position="379"/>
    </location>
</feature>
<evidence type="ECO:0000259" key="8">
    <source>
        <dbReference type="SMART" id="SM00014"/>
    </source>
</evidence>
<keyword evidence="10" id="KW-1185">Reference proteome</keyword>
<dbReference type="RefSeq" id="WP_019953076.1">
    <property type="nucleotide sequence ID" value="NZ_JBHLVX010000027.1"/>
</dbReference>
<dbReference type="InterPro" id="IPR000326">
    <property type="entry name" value="PAP2/HPO"/>
</dbReference>
<evidence type="ECO:0000256" key="2">
    <source>
        <dbReference type="ARBA" id="ARBA00010792"/>
    </source>
</evidence>
<dbReference type="SMART" id="SM00014">
    <property type="entry name" value="acidPPc"/>
    <property type="match status" value="1"/>
</dbReference>
<evidence type="ECO:0000313" key="10">
    <source>
        <dbReference type="Proteomes" id="UP001589814"/>
    </source>
</evidence>
<evidence type="ECO:0000256" key="1">
    <source>
        <dbReference type="ARBA" id="ARBA00004651"/>
    </source>
</evidence>
<evidence type="ECO:0000313" key="9">
    <source>
        <dbReference type="EMBL" id="MFC0267902.1"/>
    </source>
</evidence>
<dbReference type="Pfam" id="PF09335">
    <property type="entry name" value="VTT_dom"/>
    <property type="match status" value="1"/>
</dbReference>
<dbReference type="Gene3D" id="1.20.144.10">
    <property type="entry name" value="Phosphatidic acid phosphatase type 2/haloperoxidase"/>
    <property type="match status" value="1"/>
</dbReference>
<feature type="transmembrane region" description="Helical" evidence="7">
    <location>
        <begin position="57"/>
        <end position="78"/>
    </location>
</feature>
<comment type="subcellular location">
    <subcellularLocation>
        <location evidence="1">Cell membrane</location>
        <topology evidence="1">Multi-pass membrane protein</topology>
    </subcellularLocation>
</comment>
<feature type="transmembrane region" description="Helical" evidence="7">
    <location>
        <begin position="391"/>
        <end position="410"/>
    </location>
</feature>
<feature type="transmembrane region" description="Helical" evidence="7">
    <location>
        <begin position="240"/>
        <end position="261"/>
    </location>
</feature>